<protein>
    <submittedName>
        <fullName evidence="1">Uncharacterized protein</fullName>
    </submittedName>
</protein>
<dbReference type="AlphaFoldDB" id="A0A495JTF0"/>
<comment type="caution">
    <text evidence="1">The sequence shown here is derived from an EMBL/GenBank/DDBJ whole genome shotgun (WGS) entry which is preliminary data.</text>
</comment>
<accession>A0A495JTF0</accession>
<reference evidence="1 2" key="1">
    <citation type="submission" date="2018-10" db="EMBL/GenBank/DDBJ databases">
        <title>Sequencing the genomes of 1000 actinobacteria strains.</title>
        <authorList>
            <person name="Klenk H.-P."/>
        </authorList>
    </citation>
    <scope>NUCLEOTIDE SEQUENCE [LARGE SCALE GENOMIC DNA]</scope>
    <source>
        <strain evidence="1 2">DSM 45175</strain>
    </source>
</reference>
<evidence type="ECO:0000313" key="1">
    <source>
        <dbReference type="EMBL" id="RKR91828.1"/>
    </source>
</evidence>
<proteinExistence type="predicted"/>
<sequence>MNEQVEAVARLWEAHLRAKFPARLRSAELDEMDMVMLDADIAGCVSTWLRSRGNLDDQRRSVLTLCVADLARVLPTLVGHHERMYYGRLHAMAVATLNMPQ</sequence>
<dbReference type="OrthoDB" id="3478973at2"/>
<dbReference type="RefSeq" id="WP_121159926.1">
    <property type="nucleotide sequence ID" value="NZ_RBKT01000001.1"/>
</dbReference>
<dbReference type="Proteomes" id="UP000277671">
    <property type="component" value="Unassembled WGS sequence"/>
</dbReference>
<dbReference type="EMBL" id="RBKT01000001">
    <property type="protein sequence ID" value="RKR91828.1"/>
    <property type="molecule type" value="Genomic_DNA"/>
</dbReference>
<name>A0A495JTF0_9ACTN</name>
<keyword evidence="2" id="KW-1185">Reference proteome</keyword>
<gene>
    <name evidence="1" type="ORF">BDK92_6250</name>
</gene>
<organism evidence="1 2">
    <name type="scientific">Micromonospora pisi</name>
    <dbReference type="NCBI Taxonomy" id="589240"/>
    <lineage>
        <taxon>Bacteria</taxon>
        <taxon>Bacillati</taxon>
        <taxon>Actinomycetota</taxon>
        <taxon>Actinomycetes</taxon>
        <taxon>Micromonosporales</taxon>
        <taxon>Micromonosporaceae</taxon>
        <taxon>Micromonospora</taxon>
    </lineage>
</organism>
<evidence type="ECO:0000313" key="2">
    <source>
        <dbReference type="Proteomes" id="UP000277671"/>
    </source>
</evidence>